<dbReference type="RefSeq" id="WP_168739333.1">
    <property type="nucleotide sequence ID" value="NZ_JABAHZ010000003.1"/>
</dbReference>
<keyword evidence="3" id="KW-1185">Reference proteome</keyword>
<organism evidence="2 3">
    <name type="scientific">Chitinophaga eiseniae</name>
    <dbReference type="NCBI Taxonomy" id="634771"/>
    <lineage>
        <taxon>Bacteria</taxon>
        <taxon>Pseudomonadati</taxon>
        <taxon>Bacteroidota</taxon>
        <taxon>Chitinophagia</taxon>
        <taxon>Chitinophagales</taxon>
        <taxon>Chitinophagaceae</taxon>
        <taxon>Chitinophaga</taxon>
    </lineage>
</organism>
<comment type="caution">
    <text evidence="2">The sequence shown here is derived from an EMBL/GenBank/DDBJ whole genome shotgun (WGS) entry which is preliminary data.</text>
</comment>
<dbReference type="EMBL" id="JABAHZ010000003">
    <property type="protein sequence ID" value="NLR79872.1"/>
    <property type="molecule type" value="Genomic_DNA"/>
</dbReference>
<proteinExistence type="predicted"/>
<name>A0A847STU3_9BACT</name>
<gene>
    <name evidence="2" type="ORF">HGH91_14635</name>
</gene>
<sequence length="196" mass="22077">MNNKIKILSLTLSLWAATTAAQSKVNDYLHIPGPIQLNNTSYNLVWTSHPNNNYYKQEYLTAGDNLEKFKSLVTVDFLQGNFQPRDLAGQKVEELKKLKATNPMINYNVYEKNQEYILDFLISQASADGKGIAIIERNVYRYHAVDNNGVKGLLLFAASQRAYGPEVTAFLKKLSVEKSKLVDAVATYKLPEVSIK</sequence>
<accession>A0A847STU3</accession>
<keyword evidence="1" id="KW-0732">Signal</keyword>
<dbReference type="AlphaFoldDB" id="A0A847STU3"/>
<reference evidence="2 3" key="1">
    <citation type="submission" date="2020-04" db="EMBL/GenBank/DDBJ databases">
        <authorList>
            <person name="Yin C."/>
        </authorList>
    </citation>
    <scope>NUCLEOTIDE SEQUENCE [LARGE SCALE GENOMIC DNA]</scope>
    <source>
        <strain evidence="2 3">Ak56</strain>
    </source>
</reference>
<protein>
    <submittedName>
        <fullName evidence="2">Uncharacterized protein</fullName>
    </submittedName>
</protein>
<evidence type="ECO:0000313" key="3">
    <source>
        <dbReference type="Proteomes" id="UP000552864"/>
    </source>
</evidence>
<evidence type="ECO:0000313" key="2">
    <source>
        <dbReference type="EMBL" id="NLR79872.1"/>
    </source>
</evidence>
<evidence type="ECO:0000256" key="1">
    <source>
        <dbReference type="SAM" id="SignalP"/>
    </source>
</evidence>
<feature type="chain" id="PRO_5032290697" evidence="1">
    <location>
        <begin position="24"/>
        <end position="196"/>
    </location>
</feature>
<feature type="signal peptide" evidence="1">
    <location>
        <begin position="1"/>
        <end position="23"/>
    </location>
</feature>
<dbReference type="Proteomes" id="UP000552864">
    <property type="component" value="Unassembled WGS sequence"/>
</dbReference>